<dbReference type="InterPro" id="IPR000182">
    <property type="entry name" value="GNAT_dom"/>
</dbReference>
<dbReference type="SUPFAM" id="SSF55729">
    <property type="entry name" value="Acyl-CoA N-acyltransferases (Nat)"/>
    <property type="match status" value="1"/>
</dbReference>
<dbReference type="Proteomes" id="UP000295773">
    <property type="component" value="Unassembled WGS sequence"/>
</dbReference>
<protein>
    <submittedName>
        <fullName evidence="2">Diamine N-acetyltransferase</fullName>
    </submittedName>
</protein>
<keyword evidence="3" id="KW-1185">Reference proteome</keyword>
<name>A0A4R3TLS1_9FIRM</name>
<reference evidence="2 3" key="1">
    <citation type="submission" date="2019-03" db="EMBL/GenBank/DDBJ databases">
        <title>Genomic Encyclopedia of Type Strains, Phase IV (KMG-IV): sequencing the most valuable type-strain genomes for metagenomic binning, comparative biology and taxonomic classification.</title>
        <authorList>
            <person name="Goeker M."/>
        </authorList>
    </citation>
    <scope>NUCLEOTIDE SEQUENCE [LARGE SCALE GENOMIC DNA]</scope>
    <source>
        <strain evidence="2 3">DSM 29481</strain>
    </source>
</reference>
<dbReference type="Pfam" id="PF00583">
    <property type="entry name" value="Acetyltransf_1"/>
    <property type="match status" value="1"/>
</dbReference>
<dbReference type="GO" id="GO:0016747">
    <property type="term" value="F:acyltransferase activity, transferring groups other than amino-acyl groups"/>
    <property type="evidence" value="ECO:0007669"/>
    <property type="project" value="InterPro"/>
</dbReference>
<evidence type="ECO:0000313" key="2">
    <source>
        <dbReference type="EMBL" id="TCU62244.1"/>
    </source>
</evidence>
<dbReference type="EMBL" id="SMBP01000005">
    <property type="protein sequence ID" value="TCU62244.1"/>
    <property type="molecule type" value="Genomic_DNA"/>
</dbReference>
<proteinExistence type="predicted"/>
<feature type="domain" description="N-acetyltransferase" evidence="1">
    <location>
        <begin position="2"/>
        <end position="144"/>
    </location>
</feature>
<dbReference type="Gene3D" id="3.40.630.30">
    <property type="match status" value="1"/>
</dbReference>
<evidence type="ECO:0000313" key="3">
    <source>
        <dbReference type="Proteomes" id="UP000295773"/>
    </source>
</evidence>
<accession>A0A4R3TLS1</accession>
<comment type="caution">
    <text evidence="2">The sequence shown here is derived from an EMBL/GenBank/DDBJ whole genome shotgun (WGS) entry which is preliminary data.</text>
</comment>
<dbReference type="AlphaFoldDB" id="A0A4R3TLS1"/>
<dbReference type="CDD" id="cd04301">
    <property type="entry name" value="NAT_SF"/>
    <property type="match status" value="1"/>
</dbReference>
<sequence>MIRLQTINEANYERCLALKATVANTNFVDTVTYSLAEAYVFYHDMKPFAIYEDDTMIGFVSMYVGEKNYQIINFFIDDAYQKQGFGIKAAKVCIHFLQKEYNAARVSCPVDLHNKDAQAFWKKLGFQFSDTVENGYVFMRFMIPEDKNSSF</sequence>
<gene>
    <name evidence="2" type="ORF">EDD61_10550</name>
</gene>
<evidence type="ECO:0000259" key="1">
    <source>
        <dbReference type="PROSITE" id="PS51186"/>
    </source>
</evidence>
<dbReference type="InterPro" id="IPR016181">
    <property type="entry name" value="Acyl_CoA_acyltransferase"/>
</dbReference>
<dbReference type="PROSITE" id="PS51186">
    <property type="entry name" value="GNAT"/>
    <property type="match status" value="1"/>
</dbReference>
<keyword evidence="2" id="KW-0808">Transferase</keyword>
<organism evidence="2 3">
    <name type="scientific">Longicatena caecimuris</name>
    <dbReference type="NCBI Taxonomy" id="1796635"/>
    <lineage>
        <taxon>Bacteria</taxon>
        <taxon>Bacillati</taxon>
        <taxon>Bacillota</taxon>
        <taxon>Erysipelotrichia</taxon>
        <taxon>Erysipelotrichales</taxon>
        <taxon>Erysipelotrichaceae</taxon>
        <taxon>Longicatena</taxon>
    </lineage>
</organism>